<evidence type="ECO:0000313" key="2">
    <source>
        <dbReference type="Proteomes" id="UP000617402"/>
    </source>
</evidence>
<dbReference type="EMBL" id="JACVHF010000010">
    <property type="protein sequence ID" value="MBC9785013.1"/>
    <property type="molecule type" value="Genomic_DNA"/>
</dbReference>
<protein>
    <submittedName>
        <fullName evidence="1">DUF3006 domain-containing protein</fullName>
    </submittedName>
</protein>
<comment type="caution">
    <text evidence="1">The sequence shown here is derived from an EMBL/GenBank/DDBJ whole genome shotgun (WGS) entry which is preliminary data.</text>
</comment>
<gene>
    <name evidence="1" type="ORF">H1S01_10880</name>
</gene>
<dbReference type="Proteomes" id="UP000617402">
    <property type="component" value="Unassembled WGS sequence"/>
</dbReference>
<accession>A0ABR7T2L4</accession>
<proteinExistence type="predicted"/>
<sequence>MMHVIVEGYGDNEAYIKTDDGTMTIPRHRVPKEAKIGDCLVMRDGAYFVEKKGTVKPVD</sequence>
<organism evidence="1 2">
    <name type="scientific">Heliobacterium chlorum</name>
    <dbReference type="NCBI Taxonomy" id="2698"/>
    <lineage>
        <taxon>Bacteria</taxon>
        <taxon>Bacillati</taxon>
        <taxon>Bacillota</taxon>
        <taxon>Clostridia</taxon>
        <taxon>Eubacteriales</taxon>
        <taxon>Heliobacteriaceae</taxon>
        <taxon>Heliobacterium</taxon>
    </lineage>
</organism>
<keyword evidence="2" id="KW-1185">Reference proteome</keyword>
<dbReference type="RefSeq" id="WP_188040506.1">
    <property type="nucleotide sequence ID" value="NZ_JACVHF010000010.1"/>
</dbReference>
<evidence type="ECO:0000313" key="1">
    <source>
        <dbReference type="EMBL" id="MBC9785013.1"/>
    </source>
</evidence>
<name>A0ABR7T2L4_HELCL</name>
<reference evidence="1 2" key="1">
    <citation type="submission" date="2020-07" db="EMBL/GenBank/DDBJ databases">
        <title>Draft whole-genome sequence of Heliobacterium chlorum DSM 3682, type strain.</title>
        <authorList>
            <person name="Kyndt J.A."/>
            <person name="Meyer T.E."/>
            <person name="Imhoff J.F."/>
        </authorList>
    </citation>
    <scope>NUCLEOTIDE SEQUENCE [LARGE SCALE GENOMIC DNA]</scope>
    <source>
        <strain evidence="1 2">DSM 3682</strain>
    </source>
</reference>